<organism evidence="2 3">
    <name type="scientific">Kluyveromyces marxianus</name>
    <name type="common">Yeast</name>
    <name type="synonym">Candida kefyr</name>
    <dbReference type="NCBI Taxonomy" id="4911"/>
    <lineage>
        <taxon>Eukaryota</taxon>
        <taxon>Fungi</taxon>
        <taxon>Dikarya</taxon>
        <taxon>Ascomycota</taxon>
        <taxon>Saccharomycotina</taxon>
        <taxon>Saccharomycetes</taxon>
        <taxon>Saccharomycetales</taxon>
        <taxon>Saccharomycetaceae</taxon>
        <taxon>Kluyveromyces</taxon>
    </lineage>
</organism>
<dbReference type="Proteomes" id="UP000422736">
    <property type="component" value="Chromosome 1"/>
</dbReference>
<dbReference type="Pfam" id="PF01423">
    <property type="entry name" value="LSM"/>
    <property type="match status" value="1"/>
</dbReference>
<dbReference type="InterPro" id="IPR034110">
    <property type="entry name" value="LSMD1_Sm"/>
</dbReference>
<dbReference type="CDD" id="cd06168">
    <property type="entry name" value="LSMD1"/>
    <property type="match status" value="1"/>
</dbReference>
<protein>
    <submittedName>
        <fullName evidence="2">N-terminal acetyltransferase C complex subunit MAK31</fullName>
    </submittedName>
</protein>
<sequence length="91" mass="9922">MNNLSSVKLHDLLGQALYVTLSETRSLTGKLIAIDCKANLLLDEVVENNEGHVRRMGLVSVPFAAVSSVKIKKELVSQIQAMKASIHSQYG</sequence>
<keyword evidence="3" id="KW-1185">Reference proteome</keyword>
<feature type="domain" description="Sm" evidence="1">
    <location>
        <begin position="7"/>
        <end position="71"/>
    </location>
</feature>
<dbReference type="SUPFAM" id="SSF50182">
    <property type="entry name" value="Sm-like ribonucleoproteins"/>
    <property type="match status" value="1"/>
</dbReference>
<gene>
    <name evidence="2" type="primary">MAK31</name>
    <name evidence="2" type="ORF">FIM1_288</name>
</gene>
<dbReference type="Gene3D" id="2.30.30.100">
    <property type="match status" value="1"/>
</dbReference>
<dbReference type="InterPro" id="IPR001163">
    <property type="entry name" value="Sm_dom_euk/arc"/>
</dbReference>
<dbReference type="SMART" id="SM00651">
    <property type="entry name" value="Sm"/>
    <property type="match status" value="1"/>
</dbReference>
<accession>A0ABX6ENC8</accession>
<dbReference type="InterPro" id="IPR010920">
    <property type="entry name" value="LSM_dom_sf"/>
</dbReference>
<reference evidence="2 3" key="1">
    <citation type="submission" date="2016-03" db="EMBL/GenBank/DDBJ databases">
        <title>How can Kluyveromyces marxianus grow so fast - potential evolutionary course in Saccharomyces Complex revealed by comparative genomics.</title>
        <authorList>
            <person name="Mo W."/>
            <person name="Lu W."/>
            <person name="Yang X."/>
            <person name="Qi J."/>
            <person name="Lv H."/>
        </authorList>
    </citation>
    <scope>NUCLEOTIDE SEQUENCE [LARGE SCALE GENOMIC DNA]</scope>
    <source>
        <strain evidence="2 3">FIM1</strain>
    </source>
</reference>
<name>A0ABX6ENC8_KLUMA</name>
<evidence type="ECO:0000259" key="1">
    <source>
        <dbReference type="SMART" id="SM00651"/>
    </source>
</evidence>
<evidence type="ECO:0000313" key="2">
    <source>
        <dbReference type="EMBL" id="QGN13646.1"/>
    </source>
</evidence>
<evidence type="ECO:0000313" key="3">
    <source>
        <dbReference type="Proteomes" id="UP000422736"/>
    </source>
</evidence>
<proteinExistence type="predicted"/>
<dbReference type="EMBL" id="CP015054">
    <property type="protein sequence ID" value="QGN13646.1"/>
    <property type="molecule type" value="Genomic_DNA"/>
</dbReference>